<reference evidence="2 3" key="2">
    <citation type="submission" date="2021-10" db="EMBL/GenBank/DDBJ databases">
        <authorList>
            <person name="Piombo E."/>
        </authorList>
    </citation>
    <scope>NUCLEOTIDE SEQUENCE [LARGE SCALE GENOMIC DNA]</scope>
</reference>
<evidence type="ECO:0000259" key="1">
    <source>
        <dbReference type="Pfam" id="PF01266"/>
    </source>
</evidence>
<dbReference type="Proteomes" id="UP000775872">
    <property type="component" value="Unassembled WGS sequence"/>
</dbReference>
<proteinExistence type="predicted"/>
<dbReference type="SUPFAM" id="SSF51905">
    <property type="entry name" value="FAD/NAD(P)-binding domain"/>
    <property type="match status" value="1"/>
</dbReference>
<reference evidence="3" key="1">
    <citation type="submission" date="2019-06" db="EMBL/GenBank/DDBJ databases">
        <authorList>
            <person name="Broberg M."/>
        </authorList>
    </citation>
    <scope>NUCLEOTIDE SEQUENCE [LARGE SCALE GENOMIC DNA]</scope>
</reference>
<sequence>MRITIVDSLPDDVLMAVMSNNIVYRPDLGLRSLPAILDSVGRLGSNAIIPSTDSELDKFVGAPWRRSRVRYVVRISIIAPDPGQTAQQLPLTTTSWLDDDFAVFKVLASDQLSGFLCALAFLEKLSLDRLVALTSPSPQLSTLCKREVLMVGAGLVNLVTASRLMDKGWKLHIVDAGPKPSSDASWMSLGCSHGGDDARMFTLSEMDNYNDRTISATMNGVFNSDSADEEAWIAEYEALPPWLASRYNEDIFSLTRDSKTIWDDWQQWEPELFASCETRHDILRIYSDEEHLRGAIERQDGIGATIRVLSPEDVAEYEPALADAAGALDDSGNVRVVAGGIIVHGFTVNAHKFAAQLIHRMTAKGAVFEWNKCVVRILFDQASSTVQGLICEHEAARVDNYVLSPGAYGQSLLQGMRCEGQIHGVLGARIRLPNLEPRLEHSLKLARKAHVTEDANVTVATDDDGKPILIIGSGYGYRCRSV</sequence>
<dbReference type="EMBL" id="CABFOC020000029">
    <property type="protein sequence ID" value="CAH0047309.1"/>
    <property type="molecule type" value="Genomic_DNA"/>
</dbReference>
<dbReference type="InterPro" id="IPR006076">
    <property type="entry name" value="FAD-dep_OxRdtase"/>
</dbReference>
<dbReference type="Pfam" id="PF01266">
    <property type="entry name" value="DAO"/>
    <property type="match status" value="1"/>
</dbReference>
<comment type="caution">
    <text evidence="2">The sequence shown here is derived from an EMBL/GenBank/DDBJ whole genome shotgun (WGS) entry which is preliminary data.</text>
</comment>
<keyword evidence="3" id="KW-1185">Reference proteome</keyword>
<dbReference type="Gene3D" id="3.50.50.60">
    <property type="entry name" value="FAD/NAD(P)-binding domain"/>
    <property type="match status" value="1"/>
</dbReference>
<accession>A0A9N9Z1P9</accession>
<dbReference type="AlphaFoldDB" id="A0A9N9Z1P9"/>
<dbReference type="InterPro" id="IPR036188">
    <property type="entry name" value="FAD/NAD-bd_sf"/>
</dbReference>
<evidence type="ECO:0000313" key="2">
    <source>
        <dbReference type="EMBL" id="CAH0047309.1"/>
    </source>
</evidence>
<name>A0A9N9Z1P9_9HYPO</name>
<evidence type="ECO:0000313" key="3">
    <source>
        <dbReference type="Proteomes" id="UP000775872"/>
    </source>
</evidence>
<feature type="domain" description="FAD dependent oxidoreductase" evidence="1">
    <location>
        <begin position="148"/>
        <end position="474"/>
    </location>
</feature>
<dbReference type="OrthoDB" id="3663474at2759"/>
<organism evidence="2 3">
    <name type="scientific">Clonostachys solani</name>
    <dbReference type="NCBI Taxonomy" id="160281"/>
    <lineage>
        <taxon>Eukaryota</taxon>
        <taxon>Fungi</taxon>
        <taxon>Dikarya</taxon>
        <taxon>Ascomycota</taxon>
        <taxon>Pezizomycotina</taxon>
        <taxon>Sordariomycetes</taxon>
        <taxon>Hypocreomycetidae</taxon>
        <taxon>Hypocreales</taxon>
        <taxon>Bionectriaceae</taxon>
        <taxon>Clonostachys</taxon>
    </lineage>
</organism>
<gene>
    <name evidence="2" type="ORF">CSOL1703_00017199</name>
</gene>
<dbReference type="Gene3D" id="3.30.9.10">
    <property type="entry name" value="D-Amino Acid Oxidase, subunit A, domain 2"/>
    <property type="match status" value="1"/>
</dbReference>
<protein>
    <recommendedName>
        <fullName evidence="1">FAD dependent oxidoreductase domain-containing protein</fullName>
    </recommendedName>
</protein>